<organism evidence="5 6">
    <name type="scientific">Rhodovarius crocodyli</name>
    <dbReference type="NCBI Taxonomy" id="1979269"/>
    <lineage>
        <taxon>Bacteria</taxon>
        <taxon>Pseudomonadati</taxon>
        <taxon>Pseudomonadota</taxon>
        <taxon>Alphaproteobacteria</taxon>
        <taxon>Acetobacterales</taxon>
        <taxon>Roseomonadaceae</taxon>
        <taxon>Rhodovarius</taxon>
    </lineage>
</organism>
<dbReference type="InterPro" id="IPR041203">
    <property type="entry name" value="Bact_A2M_MG5"/>
</dbReference>
<comment type="caution">
    <text evidence="5">The sequence shown here is derived from an EMBL/GenBank/DDBJ whole genome shotgun (WGS) entry which is preliminary data.</text>
</comment>
<dbReference type="InterPro" id="IPR021868">
    <property type="entry name" value="Alpha_2_Macroglob_MG3"/>
</dbReference>
<dbReference type="InterPro" id="IPR011625">
    <property type="entry name" value="A2M_N_BRD"/>
</dbReference>
<evidence type="ECO:0000259" key="4">
    <source>
        <dbReference type="SMART" id="SM01360"/>
    </source>
</evidence>
<dbReference type="PANTHER" id="PTHR40094:SF1">
    <property type="entry name" value="UBIQUITIN DOMAIN-CONTAINING PROTEIN"/>
    <property type="match status" value="1"/>
</dbReference>
<dbReference type="Gene3D" id="2.60.40.1930">
    <property type="match status" value="1"/>
</dbReference>
<dbReference type="Pfam" id="PF17962">
    <property type="entry name" value="bMG6"/>
    <property type="match status" value="1"/>
</dbReference>
<keyword evidence="6" id="KW-1185">Reference proteome</keyword>
<dbReference type="SUPFAM" id="SSF48239">
    <property type="entry name" value="Terpenoid cyclases/Protein prenyltransferases"/>
    <property type="match status" value="1"/>
</dbReference>
<accession>A0A437MPN2</accession>
<dbReference type="Pfam" id="PF17973">
    <property type="entry name" value="bMG10"/>
    <property type="match status" value="1"/>
</dbReference>
<dbReference type="InterPro" id="IPR026284">
    <property type="entry name" value="A2MG_proteobact"/>
</dbReference>
<dbReference type="Pfam" id="PF17972">
    <property type="entry name" value="bMG5"/>
    <property type="match status" value="1"/>
</dbReference>
<feature type="domain" description="Alpha-2-macroglobulin" evidence="4">
    <location>
        <begin position="975"/>
        <end position="1064"/>
    </location>
</feature>
<dbReference type="InterPro" id="IPR051802">
    <property type="entry name" value="YfhM-like"/>
</dbReference>
<dbReference type="CDD" id="cd02891">
    <property type="entry name" value="A2M_like"/>
    <property type="match status" value="1"/>
</dbReference>
<comment type="similarity">
    <text evidence="1">Belongs to the protease inhibitor I39 (alpha-2-macroglobulin) family. Bacterial alpha-2-macroglobulin subfamily.</text>
</comment>
<dbReference type="InterPro" id="IPR041246">
    <property type="entry name" value="Bact_MG10"/>
</dbReference>
<dbReference type="Pfam" id="PF07703">
    <property type="entry name" value="A2M_BRD"/>
    <property type="match status" value="1"/>
</dbReference>
<dbReference type="InterPro" id="IPR041462">
    <property type="entry name" value="Bact_A2M_MG6"/>
</dbReference>
<evidence type="ECO:0000256" key="2">
    <source>
        <dbReference type="ARBA" id="ARBA00022729"/>
    </source>
</evidence>
<protein>
    <submittedName>
        <fullName evidence="5">Alpha-2-macroglobulin family protein</fullName>
    </submittedName>
</protein>
<evidence type="ECO:0000313" key="6">
    <source>
        <dbReference type="Proteomes" id="UP000282957"/>
    </source>
</evidence>
<feature type="domain" description="Alpha-2-macroglobulin bait region" evidence="3">
    <location>
        <begin position="774"/>
        <end position="915"/>
    </location>
</feature>
<dbReference type="InterPro" id="IPR002890">
    <property type="entry name" value="MG2"/>
</dbReference>
<dbReference type="SMART" id="SM01359">
    <property type="entry name" value="A2M_N_2"/>
    <property type="match status" value="1"/>
</dbReference>
<dbReference type="EMBL" id="SACL01000001">
    <property type="protein sequence ID" value="RVT99603.1"/>
    <property type="molecule type" value="Genomic_DNA"/>
</dbReference>
<dbReference type="Pfam" id="PF00207">
    <property type="entry name" value="A2M"/>
    <property type="match status" value="1"/>
</dbReference>
<dbReference type="InterPro" id="IPR001599">
    <property type="entry name" value="Macroglobln_a2"/>
</dbReference>
<dbReference type="Pfam" id="PF11974">
    <property type="entry name" value="bMG3"/>
    <property type="match status" value="1"/>
</dbReference>
<dbReference type="Gene3D" id="1.50.10.20">
    <property type="match status" value="1"/>
</dbReference>
<reference evidence="5 6" key="1">
    <citation type="submission" date="2019-01" db="EMBL/GenBank/DDBJ databases">
        <authorList>
            <person name="Chen W.-M."/>
        </authorList>
    </citation>
    <scope>NUCLEOTIDE SEQUENCE [LARGE SCALE GENOMIC DNA]</scope>
    <source>
        <strain evidence="5 6">CCP-6</strain>
    </source>
</reference>
<evidence type="ECO:0000313" key="5">
    <source>
        <dbReference type="EMBL" id="RVT99603.1"/>
    </source>
</evidence>
<dbReference type="OrthoDB" id="9767116at2"/>
<dbReference type="Pfam" id="PF01835">
    <property type="entry name" value="MG2"/>
    <property type="match status" value="1"/>
</dbReference>
<evidence type="ECO:0000259" key="3">
    <source>
        <dbReference type="SMART" id="SM01359"/>
    </source>
</evidence>
<dbReference type="Proteomes" id="UP000282957">
    <property type="component" value="Unassembled WGS sequence"/>
</dbReference>
<dbReference type="InterPro" id="IPR008930">
    <property type="entry name" value="Terpenoid_cyclase/PrenylTrfase"/>
</dbReference>
<dbReference type="SMART" id="SM01360">
    <property type="entry name" value="A2M"/>
    <property type="match status" value="1"/>
</dbReference>
<gene>
    <name evidence="5" type="ORF">EOD42_05860</name>
</gene>
<name>A0A437MPN2_9PROT</name>
<dbReference type="PIRSF" id="PIRSF038980">
    <property type="entry name" value="A2M_bac"/>
    <property type="match status" value="1"/>
</dbReference>
<dbReference type="GO" id="GO:0004866">
    <property type="term" value="F:endopeptidase inhibitor activity"/>
    <property type="evidence" value="ECO:0007669"/>
    <property type="project" value="InterPro"/>
</dbReference>
<evidence type="ECO:0000256" key="1">
    <source>
        <dbReference type="ARBA" id="ARBA00010556"/>
    </source>
</evidence>
<keyword evidence="2" id="KW-0732">Signal</keyword>
<sequence>MGDYRPEQALALARAQLARTPPENTRALQAAWLAFMMVPAGPPEIPSLLLMADALRRLDRIPEQLRVLNAVVQRAPREQRYRTMLADAVRAAGLLVRSVTMNAEAEPPSACIRFTAPLSERTDWQPADWVRTEPARPDIAVTREGQQLCIAGLPHGETTRVILRSGLPGAQDLRLSRDTPVPVSMPNRAARIAFDGSRFILPRGQQARVGLGTVNLSALSLTLIRVGERALVPAQRYQNGLADLDGYEVESMAESYGRTIWEGRAELPALVPNTSQRVVLPLPEALRSAGPGLYLLRARPGDGSGREVSAGLPIFVTDLGLTAWRSTQGLAVQARGLQTGRPLAGVKLSLLARNNDILAEAESDADGVVRFAAPLLRGEGAAAPVAVHALLGDDLMALSLDAAAFDLTDRGASGIAHPGPLDVFLYTERGIYRPGETIQATALLRDASGAPQDIPVRLRLRRPNGQVAAEAVPAREPGGAIQWSAPLPTGAPAGLWKLEAITDPDLPALASLDLRVDAFVPERLEVNIPDPGMLRLDQPLNVPITARFLYGAPAEGLGGSAEVTFTAQRSPFTQWPGFEFGLVDEIFEPPLNSLQVPPTDAQGRTTLEVSLARQPDTTRPLTARIDVALEEPGGRASRQSITVPVRPRGRLIGIKPLFQYAVDANTEAAFEILALSPDLAPTATPLTWRLVRERPEWRLTSSGGTPRYAIFWRSEPVENGQIQSAAQPVRLARSLPFGRYRLEVQEPGGLGISSIRFRSGWAISVDAGEAPDKVDVASDRQGYAPGDTARLRITSPFPGVASVAVLTDRLLSIQEVAVPAGGAQVSVPVDAAWGAGAHVAVTVFRPGETREGQPARALGLAWLQIDPASRALQVAIEGPERITPRQRVTIPVRVGGAGGVAHLTLAAVDEGILRLTRFATPDPLTHYTGRRALGVDIRDDYGRLIPPPEGGLATLRQGGDDMGDIGAIPIPQRNVVLFSGVVATDANGVAQVTLDVPDFAGELRLMAVAWAGNKVGAAGRALTVRDPVVAEAVLPRFLAPGDEARLPVLLHNLDLPAGEVTATLTAEGAIALAGETRVSANLANGARHRGAATLRATAPGEGVLRLAVTGPQGFSVTRESRIIVRSSRPILTEVAGQEIPAGQERALALPAERYLAGWRASVRFGGPVRYDVPGMLRALEAFPLDCTEQASSRALGLAAVGEWGGDDRAARLQTAVNSILNRQRYDGSFALWSAQGDGKGWLTAYATEALLRARTAGAAVPEAALNAVLQNLEEGLEDAFESNPEGLATQAYRLHALAMGGRVRLGAARRLLERLDDLPTPLAKAQLAATFARGGDVGRAETAFNAALAAPARRFWLADYGTAARDAMAVTVLLAESGVLPARLSEARSRLPGAEFRPDMTSTQERGWALLTAQVLGRGGLPPAITLNGAAQTATGPILTLPMTAAATARNTASAPVWAAVSITGIPATAQPAARNGMRIARRFFAMDGSALNLDTLRSGTDFIIQIEARAETGQAHEAMLQQGLPAGWEVVTRYPAGDTPGMAFLGTLSEPVATPALDDRLAAAISFSQGESLVRMAWRVRSTTPGRYELPGADVSDMYRPEFFARQNAGRVTVAE</sequence>
<proteinExistence type="inferred from homology"/>
<dbReference type="PANTHER" id="PTHR40094">
    <property type="entry name" value="ALPHA-2-MACROGLOBULIN HOMOLOG"/>
    <property type="match status" value="1"/>
</dbReference>